<gene>
    <name evidence="2" type="ORF">HDIA_1224</name>
</gene>
<evidence type="ECO:0000313" key="2">
    <source>
        <dbReference type="EMBL" id="SON54765.1"/>
    </source>
</evidence>
<dbReference type="KEGG" id="hdi:HDIA_1224"/>
<dbReference type="Pfam" id="PF04230">
    <property type="entry name" value="PS_pyruv_trans"/>
    <property type="match status" value="1"/>
</dbReference>
<dbReference type="EMBL" id="LT960614">
    <property type="protein sequence ID" value="SON54765.1"/>
    <property type="molecule type" value="Genomic_DNA"/>
</dbReference>
<dbReference type="GO" id="GO:0016740">
    <property type="term" value="F:transferase activity"/>
    <property type="evidence" value="ECO:0007669"/>
    <property type="project" value="UniProtKB-KW"/>
</dbReference>
<accession>A0A2C9D5I0</accession>
<keyword evidence="2" id="KW-0808">Transferase</keyword>
<reference evidence="3" key="1">
    <citation type="submission" date="2017-09" db="EMBL/GenBank/DDBJ databases">
        <title>Genome sequence of Nannocystis excedens DSM 71.</title>
        <authorList>
            <person name="Blom J."/>
        </authorList>
    </citation>
    <scope>NUCLEOTIDE SEQUENCE [LARGE SCALE GENOMIC DNA]</scope>
    <source>
        <strain evidence="3">type strain: E19</strain>
    </source>
</reference>
<evidence type="ECO:0000313" key="3">
    <source>
        <dbReference type="Proteomes" id="UP000223606"/>
    </source>
</evidence>
<keyword evidence="3" id="KW-1185">Reference proteome</keyword>
<protein>
    <submittedName>
        <fullName evidence="2">Polysaccharide pyruvyl transferase CsaB</fullName>
    </submittedName>
</protein>
<dbReference type="PANTHER" id="PTHR36836">
    <property type="entry name" value="COLANIC ACID BIOSYNTHESIS PROTEIN WCAK"/>
    <property type="match status" value="1"/>
</dbReference>
<dbReference type="PANTHER" id="PTHR36836:SF1">
    <property type="entry name" value="COLANIC ACID BIOSYNTHESIS PROTEIN WCAK"/>
    <property type="match status" value="1"/>
</dbReference>
<proteinExistence type="predicted"/>
<dbReference type="OrthoDB" id="9811332at2"/>
<dbReference type="AlphaFoldDB" id="A0A2C9D5I0"/>
<sequence length="406" mass="45560">MKSEDFCPRVAIINQHGNNYGDDIACYAAVEQVRNIFRDAEITLIFNNPNEVILGAQPIVIENVQQIDDILFKKSDIIALLLDVFGLRMFGGLLKSSGMKRFEREIEKNDVVIVSPGGQNIGKYKDWWYLMQVLSSINGGKSPIFFLNTIARSGNALFDWLARFCLKNSEVFVRQKDSYDYVKSVGASVSLGVDTAFSFLPRHGELGPVERLNEIVFIPTNLSKFFRGFNAETVEGVVSDIADTLSSESVPQAFRIRIVPHLHSSSAESDFLNQIKLKIEKNGREVVVDHDVRTFFDYSDRIAAARVVISMRYHGVVLSGVHRTPFVGVAYEEKMQYAAAYLGQSDFSIPVSKWSGDAFKSAVEKVLEKELNIRDEIGGKLPLLRRLSRLPVDFLAIKYAVEDVGK</sequence>
<dbReference type="Proteomes" id="UP000223606">
    <property type="component" value="Chromosome 1"/>
</dbReference>
<name>A0A2C9D5I0_9HYPH</name>
<evidence type="ECO:0000259" key="1">
    <source>
        <dbReference type="Pfam" id="PF04230"/>
    </source>
</evidence>
<organism evidence="2 3">
    <name type="scientific">Hartmannibacter diazotrophicus</name>
    <dbReference type="NCBI Taxonomy" id="1482074"/>
    <lineage>
        <taxon>Bacteria</taxon>
        <taxon>Pseudomonadati</taxon>
        <taxon>Pseudomonadota</taxon>
        <taxon>Alphaproteobacteria</taxon>
        <taxon>Hyphomicrobiales</taxon>
        <taxon>Pleomorphomonadaceae</taxon>
        <taxon>Hartmannibacter</taxon>
    </lineage>
</organism>
<dbReference type="RefSeq" id="WP_099555324.1">
    <property type="nucleotide sequence ID" value="NZ_LT960614.1"/>
</dbReference>
<feature type="domain" description="Polysaccharide pyruvyl transferase" evidence="1">
    <location>
        <begin position="19"/>
        <end position="332"/>
    </location>
</feature>
<dbReference type="InterPro" id="IPR007345">
    <property type="entry name" value="Polysacch_pyruvyl_Trfase"/>
</dbReference>